<dbReference type="PANTHER" id="PTHR30006:SF2">
    <property type="entry name" value="ABC TRANSPORTER SUBSTRATE-BINDING PROTEIN"/>
    <property type="match status" value="1"/>
</dbReference>
<dbReference type="Proteomes" id="UP000190890">
    <property type="component" value="Unassembled WGS sequence"/>
</dbReference>
<organism evidence="2 3">
    <name type="scientific">Clostridium puniceum</name>
    <dbReference type="NCBI Taxonomy" id="29367"/>
    <lineage>
        <taxon>Bacteria</taxon>
        <taxon>Bacillati</taxon>
        <taxon>Bacillota</taxon>
        <taxon>Clostridia</taxon>
        <taxon>Eubacteriales</taxon>
        <taxon>Clostridiaceae</taxon>
        <taxon>Clostridium</taxon>
    </lineage>
</organism>
<comment type="caution">
    <text evidence="2">The sequence shown here is derived from an EMBL/GenBank/DDBJ whole genome shotgun (WGS) entry which is preliminary data.</text>
</comment>
<accession>A0A1S8T728</accession>
<dbReference type="Pfam" id="PF13343">
    <property type="entry name" value="SBP_bac_6"/>
    <property type="match status" value="1"/>
</dbReference>
<evidence type="ECO:0000313" key="3">
    <source>
        <dbReference type="Proteomes" id="UP000190890"/>
    </source>
</evidence>
<gene>
    <name evidence="2" type="ORF">CLPUN_45210</name>
</gene>
<sequence>MNIMSKIKNIIDKSEYDVLGLLPCPIKVPIEIAFDSMINDLGSNFDFKYLVEGNANYEVMWMDESSYIPSKEELPKIIISSGVNSFYRRDFRAKAIEEKYFRKVQSIEEKKINSDLIDLEGNYYIMALNYLVMVVDLTKLEGRVIPKSWNELLNSEFEKEVAIRGKKRKYCETTLFGIYKDYGKIGINKLSKLVGYGGHPAEMVKNIGKGIQDSPTISVVPYFYAKLLKNNKKVRIVWPEEGAIVSPVTLLFQREVPKSLDKIGNFFTSDEVRQICKNAFLPHPKDYLEFLRENDYKLNWIGWDFIKNNDTNKLLLELNEYF</sequence>
<protein>
    <recommendedName>
        <fullName evidence="4">ABC transporter substrate-binding protein</fullName>
    </recommendedName>
</protein>
<name>A0A1S8T728_9CLOT</name>
<evidence type="ECO:0008006" key="4">
    <source>
        <dbReference type="Google" id="ProtNLM"/>
    </source>
</evidence>
<keyword evidence="1" id="KW-0732">Signal</keyword>
<dbReference type="PANTHER" id="PTHR30006">
    <property type="entry name" value="THIAMINE-BINDING PERIPLASMIC PROTEIN-RELATED"/>
    <property type="match status" value="1"/>
</dbReference>
<reference evidence="2 3" key="1">
    <citation type="submission" date="2016-05" db="EMBL/GenBank/DDBJ databases">
        <title>Microbial solvent formation.</title>
        <authorList>
            <person name="Poehlein A."/>
            <person name="Montoya Solano J.D."/>
            <person name="Flitsch S."/>
            <person name="Krabben P."/>
            <person name="Duerre P."/>
            <person name="Daniel R."/>
        </authorList>
    </citation>
    <scope>NUCLEOTIDE SEQUENCE [LARGE SCALE GENOMIC DNA]</scope>
    <source>
        <strain evidence="2 3">DSM 2619</strain>
    </source>
</reference>
<dbReference type="EMBL" id="LZZM01000215">
    <property type="protein sequence ID" value="OOM73498.1"/>
    <property type="molecule type" value="Genomic_DNA"/>
</dbReference>
<evidence type="ECO:0000256" key="1">
    <source>
        <dbReference type="ARBA" id="ARBA00022729"/>
    </source>
</evidence>
<dbReference type="AlphaFoldDB" id="A0A1S8T728"/>
<evidence type="ECO:0000313" key="2">
    <source>
        <dbReference type="EMBL" id="OOM73498.1"/>
    </source>
</evidence>
<proteinExistence type="predicted"/>
<dbReference type="Gene3D" id="3.40.190.10">
    <property type="entry name" value="Periplasmic binding protein-like II"/>
    <property type="match status" value="2"/>
</dbReference>
<dbReference type="SUPFAM" id="SSF53850">
    <property type="entry name" value="Periplasmic binding protein-like II"/>
    <property type="match status" value="1"/>
</dbReference>
<dbReference type="STRING" id="29367.CLPUN_45210"/>
<keyword evidence="3" id="KW-1185">Reference proteome</keyword>